<proteinExistence type="predicted"/>
<protein>
    <submittedName>
        <fullName evidence="1">Uncharacterized protein</fullName>
    </submittedName>
</protein>
<dbReference type="AlphaFoldDB" id="A0A2Z5ZKP2"/>
<dbReference type="EMBL" id="AP018515">
    <property type="protein sequence ID" value="BBC81324.1"/>
    <property type="molecule type" value="Genomic_DNA"/>
</dbReference>
<accession>A0A2Z5ZKP2</accession>
<gene>
    <name evidence="1" type="ORF">AcetOrient_orf04501</name>
</gene>
<evidence type="ECO:0000313" key="2">
    <source>
        <dbReference type="Proteomes" id="UP000270034"/>
    </source>
</evidence>
<name>A0A2Z5ZKP2_9PROT</name>
<dbReference type="Proteomes" id="UP000270034">
    <property type="component" value="Chromosome"/>
</dbReference>
<evidence type="ECO:0000313" key="1">
    <source>
        <dbReference type="EMBL" id="BBC81324.1"/>
    </source>
</evidence>
<dbReference type="KEGG" id="aot:AcetOri_orf04501"/>
<reference evidence="1 2" key="1">
    <citation type="submission" date="2018-02" db="EMBL/GenBank/DDBJ databases">
        <title>Acetobacter orientalis genome.</title>
        <authorList>
            <person name="Nakashima N."/>
            <person name="Tamura T."/>
        </authorList>
    </citation>
    <scope>NUCLEOTIDE SEQUENCE [LARGE SCALE GENOMIC DNA]</scope>
    <source>
        <strain evidence="1 2">FAN1</strain>
    </source>
</reference>
<sequence>MHTPTLTRNFTLRDPTICNADHTANNKGGAKATHPYPALF</sequence>
<organism evidence="1 2">
    <name type="scientific">Acetobacter orientalis</name>
    <dbReference type="NCBI Taxonomy" id="146474"/>
    <lineage>
        <taxon>Bacteria</taxon>
        <taxon>Pseudomonadati</taxon>
        <taxon>Pseudomonadota</taxon>
        <taxon>Alphaproteobacteria</taxon>
        <taxon>Acetobacterales</taxon>
        <taxon>Acetobacteraceae</taxon>
        <taxon>Acetobacter</taxon>
    </lineage>
</organism>